<feature type="non-terminal residue" evidence="2">
    <location>
        <position position="140"/>
    </location>
</feature>
<dbReference type="GO" id="GO:0071897">
    <property type="term" value="P:DNA biosynthetic process"/>
    <property type="evidence" value="ECO:0007669"/>
    <property type="project" value="UniProtKB-ARBA"/>
</dbReference>
<name>A0A1B6JQI6_9HEMI</name>
<feature type="domain" description="Reverse transcriptase" evidence="1">
    <location>
        <begin position="60"/>
        <end position="123"/>
    </location>
</feature>
<dbReference type="SUPFAM" id="SSF56672">
    <property type="entry name" value="DNA/RNA polymerases"/>
    <property type="match status" value="1"/>
</dbReference>
<dbReference type="InterPro" id="IPR043502">
    <property type="entry name" value="DNA/RNA_pol_sf"/>
</dbReference>
<dbReference type="EMBL" id="GECU01006190">
    <property type="protein sequence ID" value="JAT01517.1"/>
    <property type="molecule type" value="Transcribed_RNA"/>
</dbReference>
<accession>A0A1B6JQI6</accession>
<gene>
    <name evidence="2" type="ORF">g.1265</name>
</gene>
<protein>
    <recommendedName>
        <fullName evidence="1">Reverse transcriptase domain-containing protein</fullName>
    </recommendedName>
</protein>
<dbReference type="Pfam" id="PF00078">
    <property type="entry name" value="RVT_1"/>
    <property type="match status" value="1"/>
</dbReference>
<dbReference type="AlphaFoldDB" id="A0A1B6JQI6"/>
<reference evidence="2" key="1">
    <citation type="submission" date="2015-11" db="EMBL/GenBank/DDBJ databases">
        <title>De novo transcriptome assembly of four potential Pierce s Disease insect vectors from Arizona vineyards.</title>
        <authorList>
            <person name="Tassone E.E."/>
        </authorList>
    </citation>
    <scope>NUCLEOTIDE SEQUENCE</scope>
</reference>
<sequence>ESVRSLKSKNSAGSDGISSALLKNVVLELAEPLSELINHSFSMGIFPDCLKLAMVTPLYKKGCNLDCSNYRPISVVSTFSKVIEKIVLKRLWSFLQHNKLMFQHQYGFTQGKSTVDAMFCVMQNIVDTIDSGNRSSGLFF</sequence>
<dbReference type="InterPro" id="IPR000477">
    <property type="entry name" value="RT_dom"/>
</dbReference>
<dbReference type="PANTHER" id="PTHR19446">
    <property type="entry name" value="REVERSE TRANSCRIPTASES"/>
    <property type="match status" value="1"/>
</dbReference>
<evidence type="ECO:0000313" key="2">
    <source>
        <dbReference type="EMBL" id="JAT01517.1"/>
    </source>
</evidence>
<organism evidence="2">
    <name type="scientific">Homalodisca liturata</name>
    <dbReference type="NCBI Taxonomy" id="320908"/>
    <lineage>
        <taxon>Eukaryota</taxon>
        <taxon>Metazoa</taxon>
        <taxon>Ecdysozoa</taxon>
        <taxon>Arthropoda</taxon>
        <taxon>Hexapoda</taxon>
        <taxon>Insecta</taxon>
        <taxon>Pterygota</taxon>
        <taxon>Neoptera</taxon>
        <taxon>Paraneoptera</taxon>
        <taxon>Hemiptera</taxon>
        <taxon>Auchenorrhyncha</taxon>
        <taxon>Membracoidea</taxon>
        <taxon>Cicadellidae</taxon>
        <taxon>Cicadellinae</taxon>
        <taxon>Proconiini</taxon>
        <taxon>Homalodisca</taxon>
    </lineage>
</organism>
<evidence type="ECO:0000259" key="1">
    <source>
        <dbReference type="Pfam" id="PF00078"/>
    </source>
</evidence>
<feature type="non-terminal residue" evidence="2">
    <location>
        <position position="1"/>
    </location>
</feature>
<proteinExistence type="predicted"/>